<dbReference type="PANTHER" id="PTHR12775">
    <property type="entry name" value="PROTEIN C20ORF43 HOMOLOG"/>
    <property type="match status" value="1"/>
</dbReference>
<dbReference type="InterPro" id="IPR027799">
    <property type="entry name" value="Rtf2_RING-finger"/>
</dbReference>
<dbReference type="CDD" id="cd16653">
    <property type="entry name" value="RING-like_Rtf2"/>
    <property type="match status" value="1"/>
</dbReference>
<accession>A0A9P8PGD1</accession>
<comment type="similarity">
    <text evidence="1">Belongs to the rtf2 family.</text>
</comment>
<feature type="region of interest" description="Disordered" evidence="3">
    <location>
        <begin position="180"/>
        <end position="218"/>
    </location>
</feature>
<evidence type="ECO:0000259" key="4">
    <source>
        <dbReference type="PROSITE" id="PS50089"/>
    </source>
</evidence>
<gene>
    <name evidence="5" type="ORF">WICMUC_004659</name>
</gene>
<comment type="caution">
    <text evidence="5">The sequence shown here is derived from an EMBL/GenBank/DDBJ whole genome shotgun (WGS) entry which is preliminary data.</text>
</comment>
<keyword evidence="2" id="KW-0862">Zinc</keyword>
<dbReference type="Gene3D" id="3.30.40.10">
    <property type="entry name" value="Zinc/RING finger domain, C3HC4 (zinc finger)"/>
    <property type="match status" value="1"/>
</dbReference>
<reference evidence="5" key="1">
    <citation type="journal article" date="2021" name="Open Biol.">
        <title>Shared evolutionary footprints suggest mitochondrial oxidative damage underlies multiple complex I losses in fungi.</title>
        <authorList>
            <person name="Schikora-Tamarit M.A."/>
            <person name="Marcet-Houben M."/>
            <person name="Nosek J."/>
            <person name="Gabaldon T."/>
        </authorList>
    </citation>
    <scope>NUCLEOTIDE SEQUENCE</scope>
    <source>
        <strain evidence="5">CBS6341</strain>
    </source>
</reference>
<evidence type="ECO:0000256" key="3">
    <source>
        <dbReference type="SAM" id="MobiDB-lite"/>
    </source>
</evidence>
<dbReference type="Pfam" id="PF04641">
    <property type="entry name" value="Rtf2"/>
    <property type="match status" value="1"/>
</dbReference>
<reference evidence="5" key="2">
    <citation type="submission" date="2021-01" db="EMBL/GenBank/DDBJ databases">
        <authorList>
            <person name="Schikora-Tamarit M.A."/>
        </authorList>
    </citation>
    <scope>NUCLEOTIDE SEQUENCE</scope>
    <source>
        <strain evidence="5">CBS6341</strain>
    </source>
</reference>
<evidence type="ECO:0000313" key="6">
    <source>
        <dbReference type="Proteomes" id="UP000769528"/>
    </source>
</evidence>
<dbReference type="SUPFAM" id="SSF57850">
    <property type="entry name" value="RING/U-box"/>
    <property type="match status" value="1"/>
</dbReference>
<name>A0A9P8PGD1_9ASCO</name>
<evidence type="ECO:0000256" key="2">
    <source>
        <dbReference type="PROSITE-ProRule" id="PRU00175"/>
    </source>
</evidence>
<keyword evidence="2" id="KW-0863">Zinc-finger</keyword>
<evidence type="ECO:0000256" key="1">
    <source>
        <dbReference type="ARBA" id="ARBA00009885"/>
    </source>
</evidence>
<dbReference type="InterPro" id="IPR013083">
    <property type="entry name" value="Znf_RING/FYVE/PHD"/>
</dbReference>
<dbReference type="InterPro" id="IPR001841">
    <property type="entry name" value="Znf_RING"/>
</dbReference>
<dbReference type="GO" id="GO:0005634">
    <property type="term" value="C:nucleus"/>
    <property type="evidence" value="ECO:0007669"/>
    <property type="project" value="TreeGrafter"/>
</dbReference>
<dbReference type="AlphaFoldDB" id="A0A9P8PGD1"/>
<dbReference type="EMBL" id="JAEUBF010001281">
    <property type="protein sequence ID" value="KAH3671362.1"/>
    <property type="molecule type" value="Genomic_DNA"/>
</dbReference>
<dbReference type="PROSITE" id="PS50089">
    <property type="entry name" value="ZF_RING_2"/>
    <property type="match status" value="1"/>
</dbReference>
<dbReference type="PANTHER" id="PTHR12775:SF0">
    <property type="entry name" value="REPLICATION TERMINATION FACTOR 2"/>
    <property type="match status" value="1"/>
</dbReference>
<feature type="compositionally biased region" description="Polar residues" evidence="3">
    <location>
        <begin position="209"/>
        <end position="218"/>
    </location>
</feature>
<dbReference type="InterPro" id="IPR006735">
    <property type="entry name" value="Rtf2"/>
</dbReference>
<sequence>MGVSRKELVKTIASKETLSKIETKEYNQTGRWKTCHLSNESLKEPIVSDYRGNLYNKEKILEYLLDPSSLSDKQRSLISYINSTKDVVNLSLYQKNDEFVCPITGYVLGSNGIKYVYLVKCHHVFAEKCLKEINTESKCPLCNETYEVHDVVIINPITESDTRKLEKRLQDLKKLNLSHSLQKLNKKRKKGKDNTPNTEDPNGLKKLKSSNLSIPTVK</sequence>
<organism evidence="5 6">
    <name type="scientific">Wickerhamomyces mucosus</name>
    <dbReference type="NCBI Taxonomy" id="1378264"/>
    <lineage>
        <taxon>Eukaryota</taxon>
        <taxon>Fungi</taxon>
        <taxon>Dikarya</taxon>
        <taxon>Ascomycota</taxon>
        <taxon>Saccharomycotina</taxon>
        <taxon>Saccharomycetes</taxon>
        <taxon>Phaffomycetales</taxon>
        <taxon>Wickerhamomycetaceae</taxon>
        <taxon>Wickerhamomyces</taxon>
    </lineage>
</organism>
<dbReference type="OrthoDB" id="247013at2759"/>
<dbReference type="GO" id="GO:0006274">
    <property type="term" value="P:DNA replication termination"/>
    <property type="evidence" value="ECO:0007669"/>
    <property type="project" value="TreeGrafter"/>
</dbReference>
<proteinExistence type="inferred from homology"/>
<keyword evidence="2" id="KW-0479">Metal-binding</keyword>
<dbReference type="Proteomes" id="UP000769528">
    <property type="component" value="Unassembled WGS sequence"/>
</dbReference>
<protein>
    <recommendedName>
        <fullName evidence="4">RING-type domain-containing protein</fullName>
    </recommendedName>
</protein>
<feature type="domain" description="RING-type" evidence="4">
    <location>
        <begin position="101"/>
        <end position="143"/>
    </location>
</feature>
<dbReference type="GO" id="GO:0008270">
    <property type="term" value="F:zinc ion binding"/>
    <property type="evidence" value="ECO:0007669"/>
    <property type="project" value="UniProtKB-KW"/>
</dbReference>
<keyword evidence="6" id="KW-1185">Reference proteome</keyword>
<evidence type="ECO:0000313" key="5">
    <source>
        <dbReference type="EMBL" id="KAH3671362.1"/>
    </source>
</evidence>